<dbReference type="RefSeq" id="WP_107289343.1">
    <property type="nucleotide sequence ID" value="NZ_PYNF01000003.1"/>
</dbReference>
<proteinExistence type="predicted"/>
<sequence length="157" mass="18466">MFFEKGKASYVGKQSLLVDHKKNSKSQNVSIMSWKFVHMQELMDARIQDPEFSIIDHIEFRSQSAHTKHKEVKHKDYLGWIDTLEDLPPKEIEQLIFFIENEFENYVQTKIQNSLTRLPVLADLSLKLIENNSTTLLTKKTTNEINELLNKMRCIIK</sequence>
<dbReference type="AlphaFoldDB" id="A0A2T3KM08"/>
<name>A0A2T3KM08_9GAMM</name>
<evidence type="ECO:0000313" key="2">
    <source>
        <dbReference type="Proteomes" id="UP000241426"/>
    </source>
</evidence>
<reference evidence="1 2" key="1">
    <citation type="submission" date="2018-01" db="EMBL/GenBank/DDBJ databases">
        <title>Whole genome sequencing of Histamine producing bacteria.</title>
        <authorList>
            <person name="Butler K."/>
        </authorList>
    </citation>
    <scope>NUCLEOTIDE SEQUENCE [LARGE SCALE GENOMIC DNA]</scope>
    <source>
        <strain evidence="1 2">FS-7.2</strain>
    </source>
</reference>
<comment type="caution">
    <text evidence="1">The sequence shown here is derived from an EMBL/GenBank/DDBJ whole genome shotgun (WGS) entry which is preliminary data.</text>
</comment>
<dbReference type="Proteomes" id="UP000241426">
    <property type="component" value="Unassembled WGS sequence"/>
</dbReference>
<protein>
    <submittedName>
        <fullName evidence="1">Uncharacterized protein</fullName>
    </submittedName>
</protein>
<dbReference type="EMBL" id="PYNF01000003">
    <property type="protein sequence ID" value="PSV00713.1"/>
    <property type="molecule type" value="Genomic_DNA"/>
</dbReference>
<evidence type="ECO:0000313" key="1">
    <source>
        <dbReference type="EMBL" id="PSV00713.1"/>
    </source>
</evidence>
<organism evidence="1 2">
    <name type="scientific">Photobacterium kishitanii</name>
    <dbReference type="NCBI Taxonomy" id="318456"/>
    <lineage>
        <taxon>Bacteria</taxon>
        <taxon>Pseudomonadati</taxon>
        <taxon>Pseudomonadota</taxon>
        <taxon>Gammaproteobacteria</taxon>
        <taxon>Vibrionales</taxon>
        <taxon>Vibrionaceae</taxon>
        <taxon>Photobacterium</taxon>
    </lineage>
</organism>
<gene>
    <name evidence="1" type="ORF">C9J27_06110</name>
</gene>
<accession>A0A2T3KM08</accession>